<gene>
    <name evidence="2" type="ORF">ABT322_26500</name>
</gene>
<dbReference type="InterPro" id="IPR035986">
    <property type="entry name" value="PKD_dom_sf"/>
</dbReference>
<dbReference type="RefSeq" id="WP_350815184.1">
    <property type="nucleotide sequence ID" value="NZ_JBEPCV010000029.1"/>
</dbReference>
<reference evidence="2 3" key="1">
    <citation type="submission" date="2024-06" db="EMBL/GenBank/DDBJ databases">
        <title>The Natural Products Discovery Center: Release of the First 8490 Sequenced Strains for Exploring Actinobacteria Biosynthetic Diversity.</title>
        <authorList>
            <person name="Kalkreuter E."/>
            <person name="Kautsar S.A."/>
            <person name="Yang D."/>
            <person name="Bader C.D."/>
            <person name="Teijaro C.N."/>
            <person name="Fluegel L."/>
            <person name="Davis C.M."/>
            <person name="Simpson J.R."/>
            <person name="Lauterbach L."/>
            <person name="Steele A.D."/>
            <person name="Gui C."/>
            <person name="Meng S."/>
            <person name="Li G."/>
            <person name="Viehrig K."/>
            <person name="Ye F."/>
            <person name="Su P."/>
            <person name="Kiefer A.F."/>
            <person name="Nichols A."/>
            <person name="Cepeda A.J."/>
            <person name="Yan W."/>
            <person name="Fan B."/>
            <person name="Jiang Y."/>
            <person name="Adhikari A."/>
            <person name="Zheng C.-J."/>
            <person name="Schuster L."/>
            <person name="Cowan T.M."/>
            <person name="Smanski M.J."/>
            <person name="Chevrette M.G."/>
            <person name="De Carvalho L.P.S."/>
            <person name="Shen B."/>
        </authorList>
    </citation>
    <scope>NUCLEOTIDE SEQUENCE [LARGE SCALE GENOMIC DNA]</scope>
    <source>
        <strain evidence="2 3">NPDC000632</strain>
    </source>
</reference>
<dbReference type="Gene3D" id="2.60.120.560">
    <property type="entry name" value="Exo-inulinase, domain 1"/>
    <property type="match status" value="1"/>
</dbReference>
<dbReference type="SUPFAM" id="SSF49299">
    <property type="entry name" value="PKD domain"/>
    <property type="match status" value="1"/>
</dbReference>
<keyword evidence="3" id="KW-1185">Reference proteome</keyword>
<name>A0ABV1VL51_9ACTN</name>
<accession>A0ABV1VL51</accession>
<dbReference type="EMBL" id="JBEPCV010000029">
    <property type="protein sequence ID" value="MER6907222.1"/>
    <property type="molecule type" value="Genomic_DNA"/>
</dbReference>
<dbReference type="SMART" id="SM00089">
    <property type="entry name" value="PKD"/>
    <property type="match status" value="1"/>
</dbReference>
<evidence type="ECO:0000259" key="1">
    <source>
        <dbReference type="PROSITE" id="PS50093"/>
    </source>
</evidence>
<dbReference type="InterPro" id="IPR000601">
    <property type="entry name" value="PKD_dom"/>
</dbReference>
<evidence type="ECO:0000313" key="3">
    <source>
        <dbReference type="Proteomes" id="UP001490330"/>
    </source>
</evidence>
<dbReference type="Gene3D" id="2.60.40.10">
    <property type="entry name" value="Immunoglobulins"/>
    <property type="match status" value="1"/>
</dbReference>
<dbReference type="Pfam" id="PF06439">
    <property type="entry name" value="3keto-disac_hyd"/>
    <property type="match status" value="1"/>
</dbReference>
<dbReference type="InterPro" id="IPR013783">
    <property type="entry name" value="Ig-like_fold"/>
</dbReference>
<proteinExistence type="predicted"/>
<dbReference type="InterPro" id="IPR010496">
    <property type="entry name" value="AL/BT2_dom"/>
</dbReference>
<dbReference type="CDD" id="cd00146">
    <property type="entry name" value="PKD"/>
    <property type="match status" value="1"/>
</dbReference>
<evidence type="ECO:0000313" key="2">
    <source>
        <dbReference type="EMBL" id="MER6907222.1"/>
    </source>
</evidence>
<sequence>MIKQSAPKTLAFSSARTGGVAWEWDFGDGSKPSHEPDPTHTYADYGTYKAKLTVTYADGEKATATIDAEAGCPAPDARKTVKLLDTDTGVANHRAGGGCTVNDLIDDEATWPNHGEFVSHVNAVLNDLRKEGVLDNRESSAIGKAAAKSEIGKVAGYKPVFDGTAASLADWRQAGAGKFSLLPDGTIRSSGGMGMLWYAERELGDFSVRLQFRDVAPDSGNANTGVFVRFPDPRTPLADRPAGSCGTVGSARTAPEWVAIYCGHEIQIYDGATGEPQKTGSVYNFKPVGLDNAGVTPKGQWNDYEIRAVGQHYTIIRNGVVINEFDNTPGKSSSRAGDPPTDLRQFLSGYIGLQNHGNNDLVEYRNIRVRDL</sequence>
<dbReference type="Pfam" id="PF18911">
    <property type="entry name" value="PKD_4"/>
    <property type="match status" value="1"/>
</dbReference>
<feature type="domain" description="PKD" evidence="1">
    <location>
        <begin position="20"/>
        <end position="65"/>
    </location>
</feature>
<dbReference type="PROSITE" id="PS50093">
    <property type="entry name" value="PKD"/>
    <property type="match status" value="1"/>
</dbReference>
<dbReference type="InterPro" id="IPR022409">
    <property type="entry name" value="PKD/Chitinase_dom"/>
</dbReference>
<organism evidence="2 3">
    <name type="scientific">Streptomyces flaveolus</name>
    <dbReference type="NCBI Taxonomy" id="67297"/>
    <lineage>
        <taxon>Bacteria</taxon>
        <taxon>Bacillati</taxon>
        <taxon>Actinomycetota</taxon>
        <taxon>Actinomycetes</taxon>
        <taxon>Kitasatosporales</taxon>
        <taxon>Streptomycetaceae</taxon>
        <taxon>Streptomyces</taxon>
    </lineage>
</organism>
<protein>
    <submittedName>
        <fullName evidence="2">Family 16 glycoside hydrolase</fullName>
    </submittedName>
</protein>
<comment type="caution">
    <text evidence="2">The sequence shown here is derived from an EMBL/GenBank/DDBJ whole genome shotgun (WGS) entry which is preliminary data.</text>
</comment>
<keyword evidence="2" id="KW-0378">Hydrolase</keyword>
<dbReference type="GO" id="GO:0016787">
    <property type="term" value="F:hydrolase activity"/>
    <property type="evidence" value="ECO:0007669"/>
    <property type="project" value="UniProtKB-KW"/>
</dbReference>
<dbReference type="Proteomes" id="UP001490330">
    <property type="component" value="Unassembled WGS sequence"/>
</dbReference>